<proteinExistence type="predicted"/>
<organism evidence="1 2">
    <name type="scientific">Panagrolaimus sp. JU765</name>
    <dbReference type="NCBI Taxonomy" id="591449"/>
    <lineage>
        <taxon>Eukaryota</taxon>
        <taxon>Metazoa</taxon>
        <taxon>Ecdysozoa</taxon>
        <taxon>Nematoda</taxon>
        <taxon>Chromadorea</taxon>
        <taxon>Rhabditida</taxon>
        <taxon>Tylenchina</taxon>
        <taxon>Panagrolaimomorpha</taxon>
        <taxon>Panagrolaimoidea</taxon>
        <taxon>Panagrolaimidae</taxon>
        <taxon>Panagrolaimus</taxon>
    </lineage>
</organism>
<accession>A0AC34QXB7</accession>
<evidence type="ECO:0000313" key="2">
    <source>
        <dbReference type="WBParaSite" id="JU765_v2.g20107.t1"/>
    </source>
</evidence>
<sequence length="193" mass="21722">MPPFEILKSEKNRDVLLVDGYLFWFDRATPRGRKYWKCIYCYRSYNGDVKNRCISRVITSPGDPNAMVCKSHNHEKDTVLVEHMKTFGSIRRLTSALRKSSANSENKMKQIDQEPSTSQPLDLSVKKSANLGDKTKKRVLSDVLASLYDRLGPADELQKPPVENDASKIEPFSILSTQNLSSIFDNSGGGYAA</sequence>
<evidence type="ECO:0000313" key="1">
    <source>
        <dbReference type="Proteomes" id="UP000887576"/>
    </source>
</evidence>
<name>A0AC34QXB7_9BILA</name>
<protein>
    <submittedName>
        <fullName evidence="2">FLYWCH-type domain-containing protein</fullName>
    </submittedName>
</protein>
<reference evidence="2" key="1">
    <citation type="submission" date="2022-11" db="UniProtKB">
        <authorList>
            <consortium name="WormBaseParasite"/>
        </authorList>
    </citation>
    <scope>IDENTIFICATION</scope>
</reference>
<dbReference type="Proteomes" id="UP000887576">
    <property type="component" value="Unplaced"/>
</dbReference>
<dbReference type="WBParaSite" id="JU765_v2.g20107.t1">
    <property type="protein sequence ID" value="JU765_v2.g20107.t1"/>
    <property type="gene ID" value="JU765_v2.g20107"/>
</dbReference>